<proteinExistence type="predicted"/>
<evidence type="ECO:0000313" key="1">
    <source>
        <dbReference type="EMBL" id="MBI3128048.1"/>
    </source>
</evidence>
<accession>A0A932HZS1</accession>
<dbReference type="SUPFAM" id="SSF109854">
    <property type="entry name" value="DinB/YfiT-like putative metalloenzymes"/>
    <property type="match status" value="1"/>
</dbReference>
<dbReference type="Gene3D" id="1.20.120.450">
    <property type="entry name" value="dinb family like domain"/>
    <property type="match status" value="1"/>
</dbReference>
<evidence type="ECO:0000313" key="2">
    <source>
        <dbReference type="Proteomes" id="UP000782312"/>
    </source>
</evidence>
<reference evidence="1" key="1">
    <citation type="submission" date="2020-07" db="EMBL/GenBank/DDBJ databases">
        <title>Huge and variable diversity of episymbiotic CPR bacteria and DPANN archaea in groundwater ecosystems.</title>
        <authorList>
            <person name="He C.Y."/>
            <person name="Keren R."/>
            <person name="Whittaker M."/>
            <person name="Farag I.F."/>
            <person name="Doudna J."/>
            <person name="Cate J.H.D."/>
            <person name="Banfield J.F."/>
        </authorList>
    </citation>
    <scope>NUCLEOTIDE SEQUENCE</scope>
    <source>
        <strain evidence="1">NC_groundwater_763_Ag_S-0.2um_68_21</strain>
    </source>
</reference>
<sequence length="225" mass="25879">MADDLSTSARDIFPEYPALPGMYAREVEGLTEAQLGRRRPGKSWGKWSIREQVSHMACVSYRWFLGNWGPILFGDRPPRDMRLADTGGTDRMMDPRLNLDLAGLLAAIRDGCDLAWEILGNETLGGMREKVFTRRLPPDAPDWPSGDSPRAWLENTMLKAHPRGVWFDERDPALVHYDLECTFRHVLWEGHAHLRTIQAHKQEEGLKIEVPLDMSVGYLKWLRWE</sequence>
<gene>
    <name evidence="1" type="ORF">HYZ11_10630</name>
</gene>
<dbReference type="EMBL" id="JACPUR010000023">
    <property type="protein sequence ID" value="MBI3128048.1"/>
    <property type="molecule type" value="Genomic_DNA"/>
</dbReference>
<comment type="caution">
    <text evidence="1">The sequence shown here is derived from an EMBL/GenBank/DDBJ whole genome shotgun (WGS) entry which is preliminary data.</text>
</comment>
<protein>
    <submittedName>
        <fullName evidence="1">Uncharacterized protein</fullName>
    </submittedName>
</protein>
<organism evidence="1 2">
    <name type="scientific">Tectimicrobiota bacterium</name>
    <dbReference type="NCBI Taxonomy" id="2528274"/>
    <lineage>
        <taxon>Bacteria</taxon>
        <taxon>Pseudomonadati</taxon>
        <taxon>Nitrospinota/Tectimicrobiota group</taxon>
        <taxon>Candidatus Tectimicrobiota</taxon>
    </lineage>
</organism>
<dbReference type="Proteomes" id="UP000782312">
    <property type="component" value="Unassembled WGS sequence"/>
</dbReference>
<dbReference type="InterPro" id="IPR034660">
    <property type="entry name" value="DinB/YfiT-like"/>
</dbReference>
<dbReference type="AlphaFoldDB" id="A0A932HZS1"/>
<name>A0A932HZS1_UNCTE</name>